<dbReference type="Pfam" id="PF01852">
    <property type="entry name" value="START"/>
    <property type="match status" value="1"/>
</dbReference>
<comment type="caution">
    <text evidence="3">The sequence shown here is derived from an EMBL/GenBank/DDBJ whole genome shotgun (WGS) entry which is preliminary data.</text>
</comment>
<organism evidence="3 4">
    <name type="scientific">Elysia crispata</name>
    <name type="common">lettuce slug</name>
    <dbReference type="NCBI Taxonomy" id="231223"/>
    <lineage>
        <taxon>Eukaryota</taxon>
        <taxon>Metazoa</taxon>
        <taxon>Spiralia</taxon>
        <taxon>Lophotrochozoa</taxon>
        <taxon>Mollusca</taxon>
        <taxon>Gastropoda</taxon>
        <taxon>Heterobranchia</taxon>
        <taxon>Euthyneura</taxon>
        <taxon>Panpulmonata</taxon>
        <taxon>Sacoglossa</taxon>
        <taxon>Placobranchoidea</taxon>
        <taxon>Plakobranchidae</taxon>
        <taxon>Elysia</taxon>
    </lineage>
</organism>
<dbReference type="GO" id="GO:0008289">
    <property type="term" value="F:lipid binding"/>
    <property type="evidence" value="ECO:0007669"/>
    <property type="project" value="InterPro"/>
</dbReference>
<dbReference type="PANTHER" id="PTHR47117">
    <property type="entry name" value="STAR-RELATED LIPID TRANSFER PROTEIN 9"/>
    <property type="match status" value="1"/>
</dbReference>
<reference evidence="3" key="1">
    <citation type="journal article" date="2023" name="G3 (Bethesda)">
        <title>A reference genome for the long-term kleptoplast-retaining sea slug Elysia crispata morphotype clarki.</title>
        <authorList>
            <person name="Eastman K.E."/>
            <person name="Pendleton A.L."/>
            <person name="Shaikh M.A."/>
            <person name="Suttiyut T."/>
            <person name="Ogas R."/>
            <person name="Tomko P."/>
            <person name="Gavelis G."/>
            <person name="Widhalm J.R."/>
            <person name="Wisecaver J.H."/>
        </authorList>
    </citation>
    <scope>NUCLEOTIDE SEQUENCE</scope>
    <source>
        <strain evidence="3">ECLA1</strain>
    </source>
</reference>
<dbReference type="InterPro" id="IPR002913">
    <property type="entry name" value="START_lipid-bd_dom"/>
</dbReference>
<dbReference type="Gene3D" id="3.30.530.20">
    <property type="match status" value="1"/>
</dbReference>
<accession>A0AAE0ZP13</accession>
<gene>
    <name evidence="3" type="ORF">RRG08_029841</name>
</gene>
<dbReference type="InterPro" id="IPR023393">
    <property type="entry name" value="START-like_dom_sf"/>
</dbReference>
<feature type="compositionally biased region" description="Acidic residues" evidence="1">
    <location>
        <begin position="420"/>
        <end position="432"/>
    </location>
</feature>
<dbReference type="Proteomes" id="UP001283361">
    <property type="component" value="Unassembled WGS sequence"/>
</dbReference>
<proteinExistence type="predicted"/>
<dbReference type="AlphaFoldDB" id="A0AAE0ZP13"/>
<dbReference type="PANTHER" id="PTHR47117:SF8">
    <property type="entry name" value="KINESIN FAMILY MEMBER 16B"/>
    <property type="match status" value="1"/>
</dbReference>
<keyword evidence="4" id="KW-1185">Reference proteome</keyword>
<dbReference type="EMBL" id="JAWDGP010003587">
    <property type="protein sequence ID" value="KAK3772925.1"/>
    <property type="molecule type" value="Genomic_DNA"/>
</dbReference>
<protein>
    <recommendedName>
        <fullName evidence="2">START domain-containing protein</fullName>
    </recommendedName>
</protein>
<dbReference type="PROSITE" id="PS50848">
    <property type="entry name" value="START"/>
    <property type="match status" value="1"/>
</dbReference>
<evidence type="ECO:0000313" key="3">
    <source>
        <dbReference type="EMBL" id="KAK3772925.1"/>
    </source>
</evidence>
<sequence>MSLLFLSVVSTILCIGVAFALKYLSLLRWINGHAYVLSKRKDHFTILELLDLFKNVKPFPISCQKGWKIHSYAHGHRIWFNFLTFPHNVNAPSIKVYGVFDCVRSSSQGLLQVLKDIGQTCDWKPGVVSSSHTQSLTSHEVPATVRGLPSMPVQVDCVKEEKLSPTESKFTLEYQDPWFTENVVATVSIEFKRFWHREDNGICWLLQMNEKFQTCEFYLIQPVSEVERCLLTVVTWSRANSSMLVNNPSALLSSLDEYISLRRLQKTPLTTITLPQDLTGSDIESSDTSQDHESLTHDTPLLKKVRNFILDRNSSSSGLGGSNGADISRKIVLKRYSSILKYGHKEDSGKEVSCAHNNDLSKGNKGFTPLFTSETKSDDVGGAAPLHPTLKRSVSDGMALKQSLKMNREMSEAAKLSEGTESDVDDMTDTDAEDHVDKNNIYNGEPLSPEDLKKAGFKTLSNQSAAEILAEAMRASNIDLELSAEEQAESSGGWLFSSFEKNIVVLKKQHKNGSTVQSYIGKGFVLAPPKTVWDAVRNPRTRFTYDETIKKVDIMETLDNTLKIVYFYHESQQFLMKESCDMCVLHGERHDGDKFVLTYSSIEHDKCPVMQGVTRAKFLPSGWIIEPARQDNKVYSIVTHLMQIDFGGNPSSRSSLPFQDMISRYPLSIADLQQYLKPAVQLLRRKSLN</sequence>
<feature type="domain" description="START" evidence="2">
    <location>
        <begin position="493"/>
        <end position="663"/>
    </location>
</feature>
<name>A0AAE0ZP13_9GAST</name>
<dbReference type="SUPFAM" id="SSF55961">
    <property type="entry name" value="Bet v1-like"/>
    <property type="match status" value="1"/>
</dbReference>
<evidence type="ECO:0000256" key="1">
    <source>
        <dbReference type="SAM" id="MobiDB-lite"/>
    </source>
</evidence>
<evidence type="ECO:0000259" key="2">
    <source>
        <dbReference type="PROSITE" id="PS50848"/>
    </source>
</evidence>
<evidence type="ECO:0000313" key="4">
    <source>
        <dbReference type="Proteomes" id="UP001283361"/>
    </source>
</evidence>
<feature type="region of interest" description="Disordered" evidence="1">
    <location>
        <begin position="413"/>
        <end position="450"/>
    </location>
</feature>